<evidence type="ECO:0000259" key="3">
    <source>
        <dbReference type="Pfam" id="PF26573"/>
    </source>
</evidence>
<dbReference type="GO" id="GO:0005737">
    <property type="term" value="C:cytoplasm"/>
    <property type="evidence" value="ECO:0007669"/>
    <property type="project" value="TreeGrafter"/>
</dbReference>
<dbReference type="EMBL" id="JAHQIW010005485">
    <property type="protein sequence ID" value="KAJ1366191.1"/>
    <property type="molecule type" value="Genomic_DNA"/>
</dbReference>
<reference evidence="4" key="1">
    <citation type="submission" date="2021-06" db="EMBL/GenBank/DDBJ databases">
        <title>Parelaphostrongylus tenuis whole genome reference sequence.</title>
        <authorList>
            <person name="Garwood T.J."/>
            <person name="Larsen P.A."/>
            <person name="Fountain-Jones N.M."/>
            <person name="Garbe J.R."/>
            <person name="Macchietto M.G."/>
            <person name="Kania S.A."/>
            <person name="Gerhold R.W."/>
            <person name="Richards J.E."/>
            <person name="Wolf T.M."/>
        </authorList>
    </citation>
    <scope>NUCLEOTIDE SEQUENCE</scope>
    <source>
        <strain evidence="4">MNPRO001-30</strain>
        <tissue evidence="4">Meninges</tissue>
    </source>
</reference>
<dbReference type="PANTHER" id="PTHR31139">
    <property type="entry name" value="ECTOPIC P GRANULES PROTEIN 5 HOMOLOG"/>
    <property type="match status" value="1"/>
</dbReference>
<comment type="caution">
    <text evidence="4">The sequence shown here is derived from an EMBL/GenBank/DDBJ whole genome shotgun (WGS) entry which is preliminary data.</text>
</comment>
<dbReference type="AlphaFoldDB" id="A0AAD5QYL0"/>
<keyword evidence="2" id="KW-0072">Autophagy</keyword>
<dbReference type="Pfam" id="PF26573">
    <property type="entry name" value="TPR_Epg5_2"/>
    <property type="match status" value="1"/>
</dbReference>
<dbReference type="InterPro" id="IPR051436">
    <property type="entry name" value="Autophagy-related_EPG5"/>
</dbReference>
<feature type="domain" description="Epg5-like TPR" evidence="3">
    <location>
        <begin position="189"/>
        <end position="348"/>
    </location>
</feature>
<organism evidence="4 5">
    <name type="scientific">Parelaphostrongylus tenuis</name>
    <name type="common">Meningeal worm</name>
    <dbReference type="NCBI Taxonomy" id="148309"/>
    <lineage>
        <taxon>Eukaryota</taxon>
        <taxon>Metazoa</taxon>
        <taxon>Ecdysozoa</taxon>
        <taxon>Nematoda</taxon>
        <taxon>Chromadorea</taxon>
        <taxon>Rhabditida</taxon>
        <taxon>Rhabditina</taxon>
        <taxon>Rhabditomorpha</taxon>
        <taxon>Strongyloidea</taxon>
        <taxon>Metastrongylidae</taxon>
        <taxon>Parelaphostrongylus</taxon>
    </lineage>
</organism>
<comment type="similarity">
    <text evidence="1">Belongs to the EPG5 family.</text>
</comment>
<dbReference type="Proteomes" id="UP001196413">
    <property type="component" value="Unassembled WGS sequence"/>
</dbReference>
<protein>
    <recommendedName>
        <fullName evidence="3">Epg5-like TPR domain-containing protein</fullName>
    </recommendedName>
</protein>
<evidence type="ECO:0000256" key="2">
    <source>
        <dbReference type="ARBA" id="ARBA00023006"/>
    </source>
</evidence>
<dbReference type="InterPro" id="IPR058750">
    <property type="entry name" value="TPR_Epg5"/>
</dbReference>
<evidence type="ECO:0000313" key="4">
    <source>
        <dbReference type="EMBL" id="KAJ1366191.1"/>
    </source>
</evidence>
<gene>
    <name evidence="4" type="ORF">KIN20_026792</name>
</gene>
<keyword evidence="5" id="KW-1185">Reference proteome</keyword>
<name>A0AAD5QYL0_PARTN</name>
<accession>A0AAD5QYL0</accession>
<dbReference type="PANTHER" id="PTHR31139:SF4">
    <property type="entry name" value="ECTOPIC P GRANULES PROTEIN 5 HOMOLOG"/>
    <property type="match status" value="1"/>
</dbReference>
<sequence length="525" mass="59510">MYHPKVSSIGSHKAVPITVLLAFNSYRFVFFMKVVRFMEVFERILHVDQCSYAVQWLSGPSLTPTPIVRLICSSLSYYSKHVHDVGKYLRAWIDLLCVRRPAVWNTDSATLQLLGSIVHIAFMNDTKNLLGIPDMIYNLYQQMLKSWKENSHGIFSMFTSDHAPLALIADSMFGVSPWATYLLLLVESRSYPTFYQILYETFVMKEKLTVEEACKRAASKSSILLTTKRLAVYRWAEFVSVSSESTVFPLALQRLAIESYSLKTVNGRKYCFARRFLDSSTAESVLRPCKKVLSEVADPKGLAKAVNGWLFCSHEVTRSGFDFSVFDLDYLLQLVLADDTNVWLDFVDNDRLQQEESHDEKLFSMTCHMGPKDRLIHRPSDQFTNKTYSSRAAGFPVLPTHSGVPSAPVVEVAALFQTNSIMGLINNSIKEIHKLSEYYVTGAENVAREDAEFGNLVTKLHASVPQQVPVQLRCGIRCTSPLNTTTQVSSTKFNQTTDALMTQNREKNVLLYFMSSTLALLTKWF</sequence>
<evidence type="ECO:0000313" key="5">
    <source>
        <dbReference type="Proteomes" id="UP001196413"/>
    </source>
</evidence>
<dbReference type="GO" id="GO:0097352">
    <property type="term" value="P:autophagosome maturation"/>
    <property type="evidence" value="ECO:0007669"/>
    <property type="project" value="TreeGrafter"/>
</dbReference>
<proteinExistence type="inferred from homology"/>
<evidence type="ECO:0000256" key="1">
    <source>
        <dbReference type="ARBA" id="ARBA00010948"/>
    </source>
</evidence>